<comment type="caution">
    <text evidence="1">The sequence shown here is derived from an EMBL/GenBank/DDBJ whole genome shotgun (WGS) entry which is preliminary data.</text>
</comment>
<dbReference type="Proteomes" id="UP001341840">
    <property type="component" value="Unassembled WGS sequence"/>
</dbReference>
<accession>A0ABU6WFU1</accession>
<gene>
    <name evidence="1" type="ORF">PIB30_044235</name>
</gene>
<evidence type="ECO:0000313" key="2">
    <source>
        <dbReference type="Proteomes" id="UP001341840"/>
    </source>
</evidence>
<evidence type="ECO:0000313" key="1">
    <source>
        <dbReference type="EMBL" id="MED6184107.1"/>
    </source>
</evidence>
<dbReference type="EMBL" id="JASCZI010181505">
    <property type="protein sequence ID" value="MED6184107.1"/>
    <property type="molecule type" value="Genomic_DNA"/>
</dbReference>
<proteinExistence type="predicted"/>
<name>A0ABU6WFU1_9FABA</name>
<reference evidence="1 2" key="1">
    <citation type="journal article" date="2023" name="Plants (Basel)">
        <title>Bridging the Gap: Combining Genomics and Transcriptomics Approaches to Understand Stylosanthes scabra, an Orphan Legume from the Brazilian Caatinga.</title>
        <authorList>
            <person name="Ferreira-Neto J.R.C."/>
            <person name="da Silva M.D."/>
            <person name="Binneck E."/>
            <person name="de Melo N.F."/>
            <person name="da Silva R.H."/>
            <person name="de Melo A.L.T.M."/>
            <person name="Pandolfi V."/>
            <person name="Bustamante F.O."/>
            <person name="Brasileiro-Vidal A.C."/>
            <person name="Benko-Iseppon A.M."/>
        </authorList>
    </citation>
    <scope>NUCLEOTIDE SEQUENCE [LARGE SCALE GENOMIC DNA]</scope>
    <source>
        <tissue evidence="1">Leaves</tissue>
    </source>
</reference>
<keyword evidence="2" id="KW-1185">Reference proteome</keyword>
<protein>
    <submittedName>
        <fullName evidence="1">Uncharacterized protein</fullName>
    </submittedName>
</protein>
<sequence>MHNNSFLRGWLGFTAFPRSFVVDRDLLYFLLRIVTIYFYPSSVRFPTDGANVKVRSLNDCPIGLWMGYRASMIEVRRCAFRMSSSPALLSAMMKEVDVYESSPRNPELRLWNPKSNIGV</sequence>
<organism evidence="1 2">
    <name type="scientific">Stylosanthes scabra</name>
    <dbReference type="NCBI Taxonomy" id="79078"/>
    <lineage>
        <taxon>Eukaryota</taxon>
        <taxon>Viridiplantae</taxon>
        <taxon>Streptophyta</taxon>
        <taxon>Embryophyta</taxon>
        <taxon>Tracheophyta</taxon>
        <taxon>Spermatophyta</taxon>
        <taxon>Magnoliopsida</taxon>
        <taxon>eudicotyledons</taxon>
        <taxon>Gunneridae</taxon>
        <taxon>Pentapetalae</taxon>
        <taxon>rosids</taxon>
        <taxon>fabids</taxon>
        <taxon>Fabales</taxon>
        <taxon>Fabaceae</taxon>
        <taxon>Papilionoideae</taxon>
        <taxon>50 kb inversion clade</taxon>
        <taxon>dalbergioids sensu lato</taxon>
        <taxon>Dalbergieae</taxon>
        <taxon>Pterocarpus clade</taxon>
        <taxon>Stylosanthes</taxon>
    </lineage>
</organism>